<sequence length="344" mass="36649">MRDPAKHDRQDTTSTYWEPVEPSAHPTGAGDQAGRPSPGNGGGHAPSHLLRRPNDERIPRRVTVDTPWRHTVIDGRRRTVSRHQADSTGPRAGIQHERVDRPRPRRLATPSTRIPDGPLPRAVRAGDATGLPPVAAARSPTGDGRWNGPVSTSDRAGLRPWGWAAAARRGGAPPTARRRHGERRSAVVDHPPGPAWPGDHGPGRFERPRLGIGLGGATPRRPRPDWGVEAIRVPAHGSFAHRARAPRARALLTGRARRPVVPGDRRLPSPAQEADGAGPGRSGHAEGRPGRLRVAGGPGAGPGGAVPTSSDGEAAGADSALVRPVQPRSRDFAITMRWIWFVPS</sequence>
<feature type="compositionally biased region" description="Low complexity" evidence="1">
    <location>
        <begin position="305"/>
        <end position="320"/>
    </location>
</feature>
<evidence type="ECO:0000313" key="3">
    <source>
        <dbReference type="Proteomes" id="UP000791080"/>
    </source>
</evidence>
<name>A0ABT1JMC3_ACTCY</name>
<comment type="caution">
    <text evidence="2">The sequence shown here is derived from an EMBL/GenBank/DDBJ whole genome shotgun (WGS) entry which is preliminary data.</text>
</comment>
<feature type="compositionally biased region" description="Basic and acidic residues" evidence="1">
    <location>
        <begin position="52"/>
        <end position="77"/>
    </location>
</feature>
<organism evidence="2 3">
    <name type="scientific">Actinoalloteichus caeruleus DSM 43889</name>
    <dbReference type="NCBI Taxonomy" id="1120930"/>
    <lineage>
        <taxon>Bacteria</taxon>
        <taxon>Bacillati</taxon>
        <taxon>Actinomycetota</taxon>
        <taxon>Actinomycetes</taxon>
        <taxon>Pseudonocardiales</taxon>
        <taxon>Pseudonocardiaceae</taxon>
        <taxon>Actinoalloteichus</taxon>
        <taxon>Actinoalloteichus cyanogriseus</taxon>
    </lineage>
</organism>
<feature type="compositionally biased region" description="Basic and acidic residues" evidence="1">
    <location>
        <begin position="1"/>
        <end position="11"/>
    </location>
</feature>
<protein>
    <submittedName>
        <fullName evidence="2">Uncharacterized protein</fullName>
    </submittedName>
</protein>
<dbReference type="EMBL" id="AUBJ02000001">
    <property type="protein sequence ID" value="MCP2333680.1"/>
    <property type="molecule type" value="Genomic_DNA"/>
</dbReference>
<gene>
    <name evidence="2" type="ORF">G443_003950</name>
</gene>
<accession>A0ABT1JMC3</accession>
<reference evidence="2 3" key="1">
    <citation type="submission" date="2013-07" db="EMBL/GenBank/DDBJ databases">
        <authorList>
            <consortium name="DOE Joint Genome Institute"/>
            <person name="Reeve W."/>
            <person name="Huntemann M."/>
            <person name="Han J."/>
            <person name="Chen A."/>
            <person name="Kyrpides N."/>
            <person name="Mavromatis K."/>
            <person name="Markowitz V."/>
            <person name="Palaniappan K."/>
            <person name="Ivanova N."/>
            <person name="Schaumberg A."/>
            <person name="Pati A."/>
            <person name="Liolios K."/>
            <person name="Nordberg H.P."/>
            <person name="Cantor M.N."/>
            <person name="Hua S.X."/>
            <person name="Woyke T."/>
        </authorList>
    </citation>
    <scope>NUCLEOTIDE SEQUENCE [LARGE SCALE GENOMIC DNA]</scope>
    <source>
        <strain evidence="2 3">DSM 43889</strain>
    </source>
</reference>
<evidence type="ECO:0000256" key="1">
    <source>
        <dbReference type="SAM" id="MobiDB-lite"/>
    </source>
</evidence>
<reference evidence="2 3" key="2">
    <citation type="submission" date="2022-06" db="EMBL/GenBank/DDBJ databases">
        <title>Genomic Encyclopedia of Type Strains, Phase I: the one thousand microbial genomes (KMG-I) project.</title>
        <authorList>
            <person name="Kyrpides N."/>
        </authorList>
    </citation>
    <scope>NUCLEOTIDE SEQUENCE [LARGE SCALE GENOMIC DNA]</scope>
    <source>
        <strain evidence="2 3">DSM 43889</strain>
    </source>
</reference>
<dbReference type="Proteomes" id="UP000791080">
    <property type="component" value="Unassembled WGS sequence"/>
</dbReference>
<keyword evidence="3" id="KW-1185">Reference proteome</keyword>
<feature type="compositionally biased region" description="Low complexity" evidence="1">
    <location>
        <begin position="158"/>
        <end position="175"/>
    </location>
</feature>
<feature type="region of interest" description="Disordered" evidence="1">
    <location>
        <begin position="1"/>
        <end position="327"/>
    </location>
</feature>
<evidence type="ECO:0000313" key="2">
    <source>
        <dbReference type="EMBL" id="MCP2333680.1"/>
    </source>
</evidence>
<proteinExistence type="predicted"/>